<comment type="function">
    <text evidence="12">Part of a stress-induced multi-chaperone system, it is involved in the recovery of the cell from heat-induced damage, in cooperation with DnaK, DnaJ and GrpE.</text>
</comment>
<comment type="caution">
    <text evidence="14">The sequence shown here is derived from an EMBL/GenBank/DDBJ whole genome shotgun (WGS) entry which is preliminary data.</text>
</comment>
<dbReference type="GO" id="GO:0034605">
    <property type="term" value="P:cellular response to heat"/>
    <property type="evidence" value="ECO:0007669"/>
    <property type="project" value="TreeGrafter"/>
</dbReference>
<protein>
    <recommendedName>
        <fullName evidence="12">Chaperone protein ClpB</fullName>
    </recommendedName>
</protein>
<evidence type="ECO:0000256" key="12">
    <source>
        <dbReference type="RuleBase" id="RU362034"/>
    </source>
</evidence>
<dbReference type="PROSITE" id="PS00870">
    <property type="entry name" value="CLPAB_1"/>
    <property type="match status" value="1"/>
</dbReference>
<dbReference type="InterPro" id="IPR028299">
    <property type="entry name" value="ClpA/B_CS2"/>
</dbReference>
<evidence type="ECO:0000256" key="5">
    <source>
        <dbReference type="ARBA" id="ARBA00022840"/>
    </source>
</evidence>
<evidence type="ECO:0000256" key="3">
    <source>
        <dbReference type="ARBA" id="ARBA00022737"/>
    </source>
</evidence>
<evidence type="ECO:0000256" key="11">
    <source>
        <dbReference type="RuleBase" id="RU004432"/>
    </source>
</evidence>
<dbReference type="Gene3D" id="3.40.50.300">
    <property type="entry name" value="P-loop containing nucleotide triphosphate hydrolases"/>
    <property type="match status" value="3"/>
</dbReference>
<dbReference type="InterPro" id="IPR004176">
    <property type="entry name" value="Clp_R_N"/>
</dbReference>
<dbReference type="EMBL" id="JADEXG010000004">
    <property type="protein sequence ID" value="MBE9076306.1"/>
    <property type="molecule type" value="Genomic_DNA"/>
</dbReference>
<dbReference type="FunFam" id="3.40.50.300:FF:000010">
    <property type="entry name" value="Chaperone clpB 1, putative"/>
    <property type="match status" value="1"/>
</dbReference>
<gene>
    <name evidence="12 14" type="primary">clpB</name>
    <name evidence="14" type="ORF">IQ241_03175</name>
</gene>
<accession>A0A8J7ALD0</accession>
<evidence type="ECO:0000256" key="2">
    <source>
        <dbReference type="ARBA" id="ARBA00008675"/>
    </source>
</evidence>
<dbReference type="NCBIfam" id="TIGR03346">
    <property type="entry name" value="chaperone_ClpB"/>
    <property type="match status" value="1"/>
</dbReference>
<dbReference type="SMART" id="SM01086">
    <property type="entry name" value="ClpB_D2-small"/>
    <property type="match status" value="1"/>
</dbReference>
<comment type="subcellular location">
    <subcellularLocation>
        <location evidence="1 12">Cytoplasm</location>
    </subcellularLocation>
</comment>
<dbReference type="Gene3D" id="1.10.8.60">
    <property type="match status" value="1"/>
</dbReference>
<keyword evidence="12" id="KW-0963">Cytoplasm</keyword>
<evidence type="ECO:0000313" key="14">
    <source>
        <dbReference type="EMBL" id="MBE9076306.1"/>
    </source>
</evidence>
<dbReference type="InterPro" id="IPR027417">
    <property type="entry name" value="P-loop_NTPase"/>
</dbReference>
<evidence type="ECO:0000256" key="9">
    <source>
        <dbReference type="ARBA" id="ARBA00026057"/>
    </source>
</evidence>
<evidence type="ECO:0000256" key="8">
    <source>
        <dbReference type="ARBA" id="ARBA00023186"/>
    </source>
</evidence>
<keyword evidence="4 11" id="KW-0547">Nucleotide-binding</keyword>
<dbReference type="FunFam" id="3.40.50.300:FF:000025">
    <property type="entry name" value="ATP-dependent Clp protease subunit"/>
    <property type="match status" value="1"/>
</dbReference>
<keyword evidence="7 12" id="KW-0175">Coiled coil</keyword>
<dbReference type="InterPro" id="IPR017730">
    <property type="entry name" value="Chaperonin_ClpB"/>
</dbReference>
<feature type="coiled-coil region" evidence="12">
    <location>
        <begin position="415"/>
        <end position="542"/>
    </location>
</feature>
<evidence type="ECO:0000256" key="1">
    <source>
        <dbReference type="ARBA" id="ARBA00004496"/>
    </source>
</evidence>
<dbReference type="InterPro" id="IPR001270">
    <property type="entry name" value="ClpA/B"/>
</dbReference>
<dbReference type="InterPro" id="IPR018368">
    <property type="entry name" value="ClpA/B_CS1"/>
</dbReference>
<evidence type="ECO:0000313" key="15">
    <source>
        <dbReference type="Proteomes" id="UP000636505"/>
    </source>
</evidence>
<dbReference type="Pfam" id="PF17871">
    <property type="entry name" value="AAA_lid_9"/>
    <property type="match status" value="1"/>
</dbReference>
<feature type="domain" description="Clp R" evidence="13">
    <location>
        <begin position="6"/>
        <end position="149"/>
    </location>
</feature>
<dbReference type="PROSITE" id="PS51903">
    <property type="entry name" value="CLP_R"/>
    <property type="match status" value="1"/>
</dbReference>
<dbReference type="GO" id="GO:0005524">
    <property type="term" value="F:ATP binding"/>
    <property type="evidence" value="ECO:0007669"/>
    <property type="project" value="UniProtKB-UniRule"/>
</dbReference>
<dbReference type="InterPro" id="IPR036628">
    <property type="entry name" value="Clp_N_dom_sf"/>
</dbReference>
<dbReference type="Pfam" id="PF02861">
    <property type="entry name" value="Clp_N"/>
    <property type="match status" value="1"/>
</dbReference>
<dbReference type="SMART" id="SM00382">
    <property type="entry name" value="AAA"/>
    <property type="match status" value="2"/>
</dbReference>
<dbReference type="SUPFAM" id="SSF81923">
    <property type="entry name" value="Double Clp-N motif"/>
    <property type="match status" value="1"/>
</dbReference>
<keyword evidence="15" id="KW-1185">Reference proteome</keyword>
<dbReference type="Pfam" id="PF00004">
    <property type="entry name" value="AAA"/>
    <property type="match status" value="1"/>
</dbReference>
<dbReference type="Proteomes" id="UP000636505">
    <property type="component" value="Unassembled WGS sequence"/>
</dbReference>
<dbReference type="GO" id="GO:0042026">
    <property type="term" value="P:protein refolding"/>
    <property type="evidence" value="ECO:0007669"/>
    <property type="project" value="UniProtKB-UniRule"/>
</dbReference>
<dbReference type="FunFam" id="3.40.50.300:FF:000120">
    <property type="entry name" value="ATP-dependent chaperone ClpB"/>
    <property type="match status" value="1"/>
</dbReference>
<reference evidence="14" key="1">
    <citation type="submission" date="2020-10" db="EMBL/GenBank/DDBJ databases">
        <authorList>
            <person name="Castelo-Branco R."/>
            <person name="Eusebio N."/>
            <person name="Adriana R."/>
            <person name="Vieira A."/>
            <person name="Brugerolle De Fraissinette N."/>
            <person name="Rezende De Castro R."/>
            <person name="Schneider M.P."/>
            <person name="Vasconcelos V."/>
            <person name="Leao P.N."/>
        </authorList>
    </citation>
    <scope>NUCLEOTIDE SEQUENCE</scope>
    <source>
        <strain evidence="14">LEGE 07310</strain>
    </source>
</reference>
<dbReference type="SUPFAM" id="SSF52540">
    <property type="entry name" value="P-loop containing nucleoside triphosphate hydrolases"/>
    <property type="match status" value="2"/>
</dbReference>
<dbReference type="Pfam" id="PF07724">
    <property type="entry name" value="AAA_2"/>
    <property type="match status" value="1"/>
</dbReference>
<name>A0A8J7ALD0_9CYAN</name>
<keyword evidence="5 11" id="KW-0067">ATP-binding</keyword>
<dbReference type="InterPro" id="IPR003593">
    <property type="entry name" value="AAA+_ATPase"/>
</dbReference>
<dbReference type="PROSITE" id="PS00871">
    <property type="entry name" value="CLPAB_2"/>
    <property type="match status" value="1"/>
</dbReference>
<organism evidence="14 15">
    <name type="scientific">Vasconcelosia minhoensis LEGE 07310</name>
    <dbReference type="NCBI Taxonomy" id="915328"/>
    <lineage>
        <taxon>Bacteria</taxon>
        <taxon>Bacillati</taxon>
        <taxon>Cyanobacteriota</taxon>
        <taxon>Cyanophyceae</taxon>
        <taxon>Nodosilineales</taxon>
        <taxon>Cymatolegaceae</taxon>
        <taxon>Vasconcelosia</taxon>
        <taxon>Vasconcelosia minhoensis</taxon>
    </lineage>
</organism>
<dbReference type="CDD" id="cd19499">
    <property type="entry name" value="RecA-like_ClpB_Hsp104-like"/>
    <property type="match status" value="1"/>
</dbReference>
<comment type="subunit">
    <text evidence="12">Homohexamer; The oligomerization is ATP-dependent.</text>
</comment>
<proteinExistence type="inferred from homology"/>
<dbReference type="InterPro" id="IPR041546">
    <property type="entry name" value="ClpA/ClpB_AAA_lid"/>
</dbReference>
<dbReference type="Pfam" id="PF10431">
    <property type="entry name" value="ClpB_D2-small"/>
    <property type="match status" value="1"/>
</dbReference>
<dbReference type="Gene3D" id="1.10.1780.10">
    <property type="entry name" value="Clp, N-terminal domain"/>
    <property type="match status" value="1"/>
</dbReference>
<dbReference type="GO" id="GO:0016887">
    <property type="term" value="F:ATP hydrolysis activity"/>
    <property type="evidence" value="ECO:0007669"/>
    <property type="project" value="InterPro"/>
</dbReference>
<dbReference type="InterPro" id="IPR050130">
    <property type="entry name" value="ClpA_ClpB"/>
</dbReference>
<keyword evidence="6 12" id="KW-0346">Stress response</keyword>
<evidence type="ECO:0000256" key="6">
    <source>
        <dbReference type="ARBA" id="ARBA00023016"/>
    </source>
</evidence>
<dbReference type="GO" id="GO:0005737">
    <property type="term" value="C:cytoplasm"/>
    <property type="evidence" value="ECO:0007669"/>
    <property type="project" value="UniProtKB-SubCell"/>
</dbReference>
<dbReference type="CDD" id="cd00009">
    <property type="entry name" value="AAA"/>
    <property type="match status" value="1"/>
</dbReference>
<dbReference type="PANTHER" id="PTHR11638:SF18">
    <property type="entry name" value="HEAT SHOCK PROTEIN 104"/>
    <property type="match status" value="1"/>
</dbReference>
<dbReference type="InterPro" id="IPR019489">
    <property type="entry name" value="Clp_ATPase_C"/>
</dbReference>
<comment type="subunit">
    <text evidence="9">Homohexamer. The oligomerization is ATP-dependent.</text>
</comment>
<evidence type="ECO:0000256" key="10">
    <source>
        <dbReference type="PROSITE-ProRule" id="PRU01251"/>
    </source>
</evidence>
<dbReference type="PANTHER" id="PTHR11638">
    <property type="entry name" value="ATP-DEPENDENT CLP PROTEASE"/>
    <property type="match status" value="1"/>
</dbReference>
<comment type="similarity">
    <text evidence="2 11">Belongs to the ClpA/ClpB family.</text>
</comment>
<dbReference type="AlphaFoldDB" id="A0A8J7ALD0"/>
<evidence type="ECO:0000256" key="4">
    <source>
        <dbReference type="ARBA" id="ARBA00022741"/>
    </source>
</evidence>
<dbReference type="FunFam" id="1.10.8.60:FF:000017">
    <property type="entry name" value="ATP-dependent chaperone ClpB"/>
    <property type="match status" value="1"/>
</dbReference>
<evidence type="ECO:0000259" key="13">
    <source>
        <dbReference type="PROSITE" id="PS51903"/>
    </source>
</evidence>
<sequence length="891" mass="99757">MQPTDPDQFTAKAWDAIVEAQDVARRFRQQYLEVEHVTIALLEQTGLADQILEKVELNPELILQELETFAKRQARVRAAADGHLYLGQSLDRMLDQAEAARTNLQDKFISVEHLLLGFVEDERVGQPLLSGFNVDSAQMMAAILAVRGRQTVTSQTPENSYQALEKYGRDLTEQAKAGQLDPVIGRDEEIRRVIQVLSRRTKNNPVLIGEPGVGKTAIAEALAQRIVNGDVPESLKNRKLISLDMGALIAGAKYRGEFEDRLRSVLKEVTESGGQIVLFIDELHTVVGAGAGQSNIDAGNLLKPMLARGELRCIGASTLDEYRKYIEKDAALERRFQQVYVNQPNVETAISILRGLKERYEVHHGVKIVDSALVAAATLSDRYISDRFLPDKAIDLIDEAAAKLKMEITSKPVELETIDRRLMQLEMEKLSLEGEEETSGPAYRNSKQRLTRIKKEIVALSNKQQKLNEQWQNEKQTLDSINALKEEEDHMRVQIEQAERAYDLTRAAQLKYGRLETVQRDREILEARLQEVQSKGATLLREQVTETDIAEIVAKWTGIPVNRLMESERQKLLQLEGHLHQQVIGQDEAVAAVSAAIRRARAGMKDPGRPIGSFLFMGPTGVGKTELARALAAFLFDTDEALIRVDMSEYMEKHAVSRLVGAPPGYVGYEEGGQLSEAVRRRPYSVVLLDEVEKAHTDVFNILLQVLDDGRITDSQGRTVDFRNTVIVMTSNIGSEHILDVSGDDTQYEEMRKRVLSALRSHFRPEFLNRVDDLILFHALSLKELQSIVVIQLKRIHKLLVDQKITLQLSEAAIAYLAETGYDPTYGARPLKRAIQRELENPIATRILENTFTEGSTVLIDLKDGKLKFALKSALDGEPAASPLQPAAIEP</sequence>
<keyword evidence="3 10" id="KW-0677">Repeat</keyword>
<keyword evidence="8 11" id="KW-0143">Chaperone</keyword>
<dbReference type="PRINTS" id="PR00300">
    <property type="entry name" value="CLPPROTEASEA"/>
</dbReference>
<evidence type="ECO:0000256" key="7">
    <source>
        <dbReference type="ARBA" id="ARBA00023054"/>
    </source>
</evidence>
<dbReference type="InterPro" id="IPR003959">
    <property type="entry name" value="ATPase_AAA_core"/>
</dbReference>
<dbReference type="RefSeq" id="WP_193904960.1">
    <property type="nucleotide sequence ID" value="NZ_JADEXG010000004.1"/>
</dbReference>